<dbReference type="GO" id="GO:0004674">
    <property type="term" value="F:protein serine/threonine kinase activity"/>
    <property type="evidence" value="ECO:0007669"/>
    <property type="project" value="UniProtKB-KW"/>
</dbReference>
<gene>
    <name evidence="3" type="ORF">EV383_2091</name>
</gene>
<evidence type="ECO:0000313" key="3">
    <source>
        <dbReference type="EMBL" id="RZT85227.1"/>
    </source>
</evidence>
<dbReference type="AlphaFoldDB" id="A0A4Q7UTI8"/>
<dbReference type="InterPro" id="IPR036890">
    <property type="entry name" value="HATPase_C_sf"/>
</dbReference>
<evidence type="ECO:0000313" key="4">
    <source>
        <dbReference type="Proteomes" id="UP000291591"/>
    </source>
</evidence>
<evidence type="ECO:0000256" key="1">
    <source>
        <dbReference type="ARBA" id="ARBA00022527"/>
    </source>
</evidence>
<dbReference type="InterPro" id="IPR050267">
    <property type="entry name" value="Anti-sigma-factor_SerPK"/>
</dbReference>
<dbReference type="PANTHER" id="PTHR35526">
    <property type="entry name" value="ANTI-SIGMA-F FACTOR RSBW-RELATED"/>
    <property type="match status" value="1"/>
</dbReference>
<dbReference type="Pfam" id="PF13581">
    <property type="entry name" value="HATPase_c_2"/>
    <property type="match status" value="1"/>
</dbReference>
<protein>
    <submittedName>
        <fullName evidence="3">Anti-sigma regulatory factor (Ser/Thr protein kinase)</fullName>
    </submittedName>
</protein>
<dbReference type="Proteomes" id="UP000291591">
    <property type="component" value="Unassembled WGS sequence"/>
</dbReference>
<keyword evidence="4" id="KW-1185">Reference proteome</keyword>
<dbReference type="InterPro" id="IPR003594">
    <property type="entry name" value="HATPase_dom"/>
</dbReference>
<keyword evidence="1" id="KW-0808">Transferase</keyword>
<proteinExistence type="predicted"/>
<name>A0A4Q7UTI8_PSEST</name>
<dbReference type="EMBL" id="SHKL01000001">
    <property type="protein sequence ID" value="RZT85227.1"/>
    <property type="molecule type" value="Genomic_DNA"/>
</dbReference>
<keyword evidence="1" id="KW-0418">Kinase</keyword>
<sequence length="319" mass="34736">MSAPDATGTPPAGDLLQHAVGFHDSPDDLVGQILALVRESRMRGDAVVLALAPATTATVRERLDAAEDIAICLDRPEGPAGLCGQSLAVRWSRRLEVLSADGPVTVIGQHDPDYDGPDGRFWTDLDAAVHVSMAHLPIRLVCFYPRMPLHQVVLDGAYWLHPLVCVDGRLEPNPEHRPVREVLSAIPAPAPELLGAPHHEMELGVDELPRIRTLVETVLRERDCPDDRLDDAILAINEVATNAVEHGRGPARLTLWAEPEGCVAEVHDRGELDDPLLGLVAPGPGQDRGWGLWVARQASDYLRVWLDEAGTHVRIHVTV</sequence>
<dbReference type="RefSeq" id="WP_130289720.1">
    <property type="nucleotide sequence ID" value="NZ_SHKL01000001.1"/>
</dbReference>
<feature type="domain" description="Histidine kinase/HSP90-like ATPase" evidence="2">
    <location>
        <begin position="206"/>
        <end position="315"/>
    </location>
</feature>
<comment type="caution">
    <text evidence="3">The sequence shown here is derived from an EMBL/GenBank/DDBJ whole genome shotgun (WGS) entry which is preliminary data.</text>
</comment>
<dbReference type="PANTHER" id="PTHR35526:SF3">
    <property type="entry name" value="ANTI-SIGMA-F FACTOR RSBW"/>
    <property type="match status" value="1"/>
</dbReference>
<accession>A0A4Q7UTI8</accession>
<reference evidence="3 4" key="1">
    <citation type="submission" date="2019-02" db="EMBL/GenBank/DDBJ databases">
        <title>Sequencing the genomes of 1000 actinobacteria strains.</title>
        <authorList>
            <person name="Klenk H.-P."/>
        </authorList>
    </citation>
    <scope>NUCLEOTIDE SEQUENCE [LARGE SCALE GENOMIC DNA]</scope>
    <source>
        <strain evidence="3 4">DSM 45779</strain>
    </source>
</reference>
<organism evidence="3 4">
    <name type="scientific">Pseudonocardia sediminis</name>
    <dbReference type="NCBI Taxonomy" id="1397368"/>
    <lineage>
        <taxon>Bacteria</taxon>
        <taxon>Bacillati</taxon>
        <taxon>Actinomycetota</taxon>
        <taxon>Actinomycetes</taxon>
        <taxon>Pseudonocardiales</taxon>
        <taxon>Pseudonocardiaceae</taxon>
        <taxon>Pseudonocardia</taxon>
    </lineage>
</organism>
<dbReference type="SUPFAM" id="SSF55874">
    <property type="entry name" value="ATPase domain of HSP90 chaperone/DNA topoisomerase II/histidine kinase"/>
    <property type="match status" value="1"/>
</dbReference>
<dbReference type="CDD" id="cd16936">
    <property type="entry name" value="HATPase_RsbW-like"/>
    <property type="match status" value="1"/>
</dbReference>
<dbReference type="Gene3D" id="3.30.565.10">
    <property type="entry name" value="Histidine kinase-like ATPase, C-terminal domain"/>
    <property type="match status" value="1"/>
</dbReference>
<keyword evidence="1" id="KW-0723">Serine/threonine-protein kinase</keyword>
<dbReference type="OrthoDB" id="4088450at2"/>
<evidence type="ECO:0000259" key="2">
    <source>
        <dbReference type="Pfam" id="PF13581"/>
    </source>
</evidence>